<dbReference type="PROSITE" id="PS51671">
    <property type="entry name" value="ACT"/>
    <property type="match status" value="1"/>
</dbReference>
<dbReference type="eggNOG" id="COG1171">
    <property type="taxonomic scope" value="Bacteria"/>
</dbReference>
<proteinExistence type="inferred from homology"/>
<comment type="similarity">
    <text evidence="3">Belongs to the serine/threonine dehydratase family.</text>
</comment>
<protein>
    <recommendedName>
        <fullName evidence="6">L-threonine dehydratase catabolic TdcB</fullName>
        <ecNumber evidence="5">4.3.1.19</ecNumber>
    </recommendedName>
</protein>
<dbReference type="SUPFAM" id="SSF53686">
    <property type="entry name" value="Tryptophan synthase beta subunit-like PLP-dependent enzymes"/>
    <property type="match status" value="1"/>
</dbReference>
<feature type="domain" description="ACT" evidence="10">
    <location>
        <begin position="330"/>
        <end position="402"/>
    </location>
</feature>
<dbReference type="OrthoDB" id="9811476at2"/>
<evidence type="ECO:0000256" key="7">
    <source>
        <dbReference type="ARBA" id="ARBA00022533"/>
    </source>
</evidence>
<dbReference type="GO" id="GO:0003941">
    <property type="term" value="F:L-serine ammonia-lyase activity"/>
    <property type="evidence" value="ECO:0007669"/>
    <property type="project" value="TreeGrafter"/>
</dbReference>
<dbReference type="AlphaFoldDB" id="A0A0T6LLQ2"/>
<comment type="subunit">
    <text evidence="4">In the native structure, TdcB is in a dimeric form, whereas in the TdcB-AMP complex, it exists in a tetrameric form (dimer of dimers).</text>
</comment>
<dbReference type="Pfam" id="PF00291">
    <property type="entry name" value="PALP"/>
    <property type="match status" value="1"/>
</dbReference>
<dbReference type="InterPro" id="IPR050147">
    <property type="entry name" value="Ser/Thr_Dehydratase"/>
</dbReference>
<comment type="pathway">
    <text evidence="2">Amino-acid degradation; L-threonine degradation via propanoate pathway; propanoate from L-threonine: step 1/4.</text>
</comment>
<dbReference type="Gene3D" id="3.40.50.1100">
    <property type="match status" value="2"/>
</dbReference>
<dbReference type="GO" id="GO:0006565">
    <property type="term" value="P:L-serine catabolic process"/>
    <property type="evidence" value="ECO:0007669"/>
    <property type="project" value="TreeGrafter"/>
</dbReference>
<evidence type="ECO:0000256" key="4">
    <source>
        <dbReference type="ARBA" id="ARBA00011447"/>
    </source>
</evidence>
<sequence>MTEFAITLEDVQDAQKTLAGVARMTAMEGSRHLSSLVGAPVQLKCENLQRTGSFKLRGAYVRIAGLDPEERAAGVVAASAGNHAQGVALAASLLGVRSTVFMPVGAPLPKIAATRDYGAEVRLHGQVVDETLRAAREHAEETGAVFIHPFDHPHVVAGQGTVGLEVLEQCPEVRTIVVGVGGGGLAAGIAVAVKTLRPDVRVIGVQAEGAAAYPPSLVAGRPVALDSVSTMADGIKVGRPGDVPFKIIGALVDEVRTVSEDALSSALLLCLERAKLVVEPAGASPVAALLSDPEAFPGPVVAVLSGGNVDPLLMQRVLRHGMAAAGRYLSLRLRLSDRPGALATLLSVLSRAQANVLDVGHMRTDARLKVTEAEVEVHLETEGADHCSSVVMALREAGYTVL</sequence>
<dbReference type="GO" id="GO:0004794">
    <property type="term" value="F:threonine deaminase activity"/>
    <property type="evidence" value="ECO:0007669"/>
    <property type="project" value="UniProtKB-EC"/>
</dbReference>
<comment type="cofactor">
    <cofactor evidence="1">
        <name>pyridoxal 5'-phosphate</name>
        <dbReference type="ChEBI" id="CHEBI:597326"/>
    </cofactor>
</comment>
<accession>A0A0T6LLQ2</accession>
<dbReference type="GO" id="GO:0009097">
    <property type="term" value="P:isoleucine biosynthetic process"/>
    <property type="evidence" value="ECO:0007669"/>
    <property type="project" value="TreeGrafter"/>
</dbReference>
<evidence type="ECO:0000256" key="2">
    <source>
        <dbReference type="ARBA" id="ARBA00004958"/>
    </source>
</evidence>
<keyword evidence="8" id="KW-0663">Pyridoxal phosphate</keyword>
<evidence type="ECO:0000313" key="12">
    <source>
        <dbReference type="Proteomes" id="UP000050867"/>
    </source>
</evidence>
<comment type="caution">
    <text evidence="11">The sequence shown here is derived from an EMBL/GenBank/DDBJ whole genome shotgun (WGS) entry which is preliminary data.</text>
</comment>
<dbReference type="PANTHER" id="PTHR48078:SF6">
    <property type="entry name" value="L-THREONINE DEHYDRATASE CATABOLIC TDCB"/>
    <property type="match status" value="1"/>
</dbReference>
<evidence type="ECO:0000256" key="8">
    <source>
        <dbReference type="ARBA" id="ARBA00022898"/>
    </source>
</evidence>
<dbReference type="InterPro" id="IPR001926">
    <property type="entry name" value="TrpB-like_PALP"/>
</dbReference>
<evidence type="ECO:0000256" key="6">
    <source>
        <dbReference type="ARBA" id="ARBA00022248"/>
    </source>
</evidence>
<dbReference type="CDD" id="cd01562">
    <property type="entry name" value="Thr-dehyd"/>
    <property type="match status" value="1"/>
</dbReference>
<name>A0A0T6LLQ2_WENVI</name>
<dbReference type="FunFam" id="3.40.50.1100:FF:000007">
    <property type="entry name" value="L-threonine dehydratase catabolic TdcB"/>
    <property type="match status" value="1"/>
</dbReference>
<dbReference type="PANTHER" id="PTHR48078">
    <property type="entry name" value="THREONINE DEHYDRATASE, MITOCHONDRIAL-RELATED"/>
    <property type="match status" value="1"/>
</dbReference>
<dbReference type="Proteomes" id="UP000050867">
    <property type="component" value="Unassembled WGS sequence"/>
</dbReference>
<dbReference type="InterPro" id="IPR000634">
    <property type="entry name" value="Ser/Thr_deHydtase_PyrdxlP-BS"/>
</dbReference>
<keyword evidence="7" id="KW-0021">Allosteric enzyme</keyword>
<dbReference type="EMBL" id="LLZU01000038">
    <property type="protein sequence ID" value="KRV46981.1"/>
    <property type="molecule type" value="Genomic_DNA"/>
</dbReference>
<dbReference type="STRING" id="76728.AQ490_09475"/>
<keyword evidence="12" id="KW-1185">Reference proteome</keyword>
<dbReference type="EC" id="4.3.1.19" evidence="5"/>
<evidence type="ECO:0000256" key="9">
    <source>
        <dbReference type="ARBA" id="ARBA00023239"/>
    </source>
</evidence>
<dbReference type="GO" id="GO:0030170">
    <property type="term" value="F:pyridoxal phosphate binding"/>
    <property type="evidence" value="ECO:0007669"/>
    <property type="project" value="InterPro"/>
</dbReference>
<reference evidence="11 12" key="1">
    <citation type="submission" date="2015-10" db="EMBL/GenBank/DDBJ databases">
        <title>Draft genome sequence of pyrrolomycin-producing Streptomyces vitaminophilus.</title>
        <authorList>
            <person name="Graham D.E."/>
            <person name="Mahan K.M."/>
            <person name="Klingeman D.M."/>
            <person name="Hettich R.L."/>
            <person name="Parry R.J."/>
        </authorList>
    </citation>
    <scope>NUCLEOTIDE SEQUENCE [LARGE SCALE GENOMIC DNA]</scope>
    <source>
        <strain evidence="11 12">ATCC 31673</strain>
    </source>
</reference>
<organism evidence="11 12">
    <name type="scientific">Wenjunlia vitaminophila</name>
    <name type="common">Streptomyces vitaminophilus</name>
    <dbReference type="NCBI Taxonomy" id="76728"/>
    <lineage>
        <taxon>Bacteria</taxon>
        <taxon>Bacillati</taxon>
        <taxon>Actinomycetota</taxon>
        <taxon>Actinomycetes</taxon>
        <taxon>Kitasatosporales</taxon>
        <taxon>Streptomycetaceae</taxon>
        <taxon>Wenjunlia</taxon>
    </lineage>
</organism>
<evidence type="ECO:0000256" key="3">
    <source>
        <dbReference type="ARBA" id="ARBA00010869"/>
    </source>
</evidence>
<dbReference type="InterPro" id="IPR002912">
    <property type="entry name" value="ACT_dom"/>
</dbReference>
<dbReference type="CDD" id="cd04886">
    <property type="entry name" value="ACT_ThrD-II-like"/>
    <property type="match status" value="1"/>
</dbReference>
<evidence type="ECO:0000259" key="10">
    <source>
        <dbReference type="PROSITE" id="PS51671"/>
    </source>
</evidence>
<evidence type="ECO:0000313" key="11">
    <source>
        <dbReference type="EMBL" id="KRV46981.1"/>
    </source>
</evidence>
<dbReference type="InterPro" id="IPR036052">
    <property type="entry name" value="TrpB-like_PALP_sf"/>
</dbReference>
<dbReference type="GO" id="GO:0006567">
    <property type="term" value="P:L-threonine catabolic process"/>
    <property type="evidence" value="ECO:0007669"/>
    <property type="project" value="InterPro"/>
</dbReference>
<dbReference type="InterPro" id="IPR044561">
    <property type="entry name" value="ACT_ThrD-II-like"/>
</dbReference>
<keyword evidence="9 11" id="KW-0456">Lyase</keyword>
<evidence type="ECO:0000256" key="1">
    <source>
        <dbReference type="ARBA" id="ARBA00001933"/>
    </source>
</evidence>
<dbReference type="InterPro" id="IPR005789">
    <property type="entry name" value="Thr_deHydtase_catblc"/>
</dbReference>
<dbReference type="PROSITE" id="PS00165">
    <property type="entry name" value="DEHYDRATASE_SER_THR"/>
    <property type="match status" value="1"/>
</dbReference>
<gene>
    <name evidence="11" type="ORF">AQ490_09475</name>
</gene>
<evidence type="ECO:0000256" key="5">
    <source>
        <dbReference type="ARBA" id="ARBA00012096"/>
    </source>
</evidence>
<dbReference type="RefSeq" id="WP_018381894.1">
    <property type="nucleotide sequence ID" value="NZ_LLZU01000038.1"/>
</dbReference>
<dbReference type="NCBIfam" id="TIGR01127">
    <property type="entry name" value="ilvA_1Cterm"/>
    <property type="match status" value="1"/>
</dbReference>